<keyword evidence="2" id="KW-1185">Reference proteome</keyword>
<comment type="caution">
    <text evidence="1">The sequence shown here is derived from an EMBL/GenBank/DDBJ whole genome shotgun (WGS) entry which is preliminary data.</text>
</comment>
<dbReference type="RefSeq" id="WP_345264729.1">
    <property type="nucleotide sequence ID" value="NZ_BAABIM010000002.1"/>
</dbReference>
<sequence>MAEETPPLLTPADDLATKLGVAPTDARLLVALRSASARFRGAVRWQVHRVTETLVVNGTGTLDLALPARHVTDVSGVLVNGTPVAVDWDEYGLLNRRDGRLWPRRRRAVEVTLTYGYDPIPDDIAEAVQDQAEAGYNILRGLSSKQVGGITLTFGQSEAVGVSQAWVDAADRYRIGGRA</sequence>
<organism evidence="1 2">
    <name type="scientific">Nocardioides nanhaiensis</name>
    <dbReference type="NCBI Taxonomy" id="1476871"/>
    <lineage>
        <taxon>Bacteria</taxon>
        <taxon>Bacillati</taxon>
        <taxon>Actinomycetota</taxon>
        <taxon>Actinomycetes</taxon>
        <taxon>Propionibacteriales</taxon>
        <taxon>Nocardioidaceae</taxon>
        <taxon>Nocardioides</taxon>
    </lineage>
</organism>
<reference evidence="2" key="1">
    <citation type="journal article" date="2019" name="Int. J. Syst. Evol. Microbiol.">
        <title>The Global Catalogue of Microorganisms (GCM) 10K type strain sequencing project: providing services to taxonomists for standard genome sequencing and annotation.</title>
        <authorList>
            <consortium name="The Broad Institute Genomics Platform"/>
            <consortium name="The Broad Institute Genome Sequencing Center for Infectious Disease"/>
            <person name="Wu L."/>
            <person name="Ma J."/>
        </authorList>
    </citation>
    <scope>NUCLEOTIDE SEQUENCE [LARGE SCALE GENOMIC DNA]</scope>
    <source>
        <strain evidence="2">JCM 18127</strain>
    </source>
</reference>
<proteinExistence type="predicted"/>
<dbReference type="Proteomes" id="UP001500621">
    <property type="component" value="Unassembled WGS sequence"/>
</dbReference>
<gene>
    <name evidence="1" type="ORF">GCM10023226_17060</name>
</gene>
<protein>
    <recommendedName>
        <fullName evidence="3">Mobile element protein</fullName>
    </recommendedName>
</protein>
<evidence type="ECO:0008006" key="3">
    <source>
        <dbReference type="Google" id="ProtNLM"/>
    </source>
</evidence>
<dbReference type="EMBL" id="BAABIM010000002">
    <property type="protein sequence ID" value="GAA4680476.1"/>
    <property type="molecule type" value="Genomic_DNA"/>
</dbReference>
<evidence type="ECO:0000313" key="1">
    <source>
        <dbReference type="EMBL" id="GAA4680476.1"/>
    </source>
</evidence>
<evidence type="ECO:0000313" key="2">
    <source>
        <dbReference type="Proteomes" id="UP001500621"/>
    </source>
</evidence>
<name>A0ABP8W4B7_9ACTN</name>
<accession>A0ABP8W4B7</accession>